<keyword evidence="2" id="KW-1185">Reference proteome</keyword>
<gene>
    <name evidence="1" type="ORF">BDN72DRAFT_822730</name>
</gene>
<sequence length="175" mass="19389">MTSSYTSSFSPPSSPLSIGLSLLAFLVPLTYFSYRQFVSKYVPKGPIVVPAEDHKQPVKTMSIMQPPKEVNAPKDDVFTKEELKKFDGSDPEKPIYVAIKGTIFDVSHKRDVYGAGKSYNIFAGKDGSKGLGKSSLNPEDAVADYSDLDEGARKVLDDWYIFFEKRYSIVGKIEG</sequence>
<proteinExistence type="predicted"/>
<reference evidence="1 2" key="1">
    <citation type="journal article" date="2019" name="Nat. Ecol. Evol.">
        <title>Megaphylogeny resolves global patterns of mushroom evolution.</title>
        <authorList>
            <person name="Varga T."/>
            <person name="Krizsan K."/>
            <person name="Foldi C."/>
            <person name="Dima B."/>
            <person name="Sanchez-Garcia M."/>
            <person name="Sanchez-Ramirez S."/>
            <person name="Szollosi G.J."/>
            <person name="Szarkandi J.G."/>
            <person name="Papp V."/>
            <person name="Albert L."/>
            <person name="Andreopoulos W."/>
            <person name="Angelini C."/>
            <person name="Antonin V."/>
            <person name="Barry K.W."/>
            <person name="Bougher N.L."/>
            <person name="Buchanan P."/>
            <person name="Buyck B."/>
            <person name="Bense V."/>
            <person name="Catcheside P."/>
            <person name="Chovatia M."/>
            <person name="Cooper J."/>
            <person name="Damon W."/>
            <person name="Desjardin D."/>
            <person name="Finy P."/>
            <person name="Geml J."/>
            <person name="Haridas S."/>
            <person name="Hughes K."/>
            <person name="Justo A."/>
            <person name="Karasinski D."/>
            <person name="Kautmanova I."/>
            <person name="Kiss B."/>
            <person name="Kocsube S."/>
            <person name="Kotiranta H."/>
            <person name="LaButti K.M."/>
            <person name="Lechner B.E."/>
            <person name="Liimatainen K."/>
            <person name="Lipzen A."/>
            <person name="Lukacs Z."/>
            <person name="Mihaltcheva S."/>
            <person name="Morgado L.N."/>
            <person name="Niskanen T."/>
            <person name="Noordeloos M.E."/>
            <person name="Ohm R.A."/>
            <person name="Ortiz-Santana B."/>
            <person name="Ovrebo C."/>
            <person name="Racz N."/>
            <person name="Riley R."/>
            <person name="Savchenko A."/>
            <person name="Shiryaev A."/>
            <person name="Soop K."/>
            <person name="Spirin V."/>
            <person name="Szebenyi C."/>
            <person name="Tomsovsky M."/>
            <person name="Tulloss R.E."/>
            <person name="Uehling J."/>
            <person name="Grigoriev I.V."/>
            <person name="Vagvolgyi C."/>
            <person name="Papp T."/>
            <person name="Martin F.M."/>
            <person name="Miettinen O."/>
            <person name="Hibbett D.S."/>
            <person name="Nagy L.G."/>
        </authorList>
    </citation>
    <scope>NUCLEOTIDE SEQUENCE [LARGE SCALE GENOMIC DNA]</scope>
    <source>
        <strain evidence="1 2">NL-1719</strain>
    </source>
</reference>
<protein>
    <submittedName>
        <fullName evidence="1">Cytochrome b5</fullName>
    </submittedName>
</protein>
<dbReference type="Proteomes" id="UP000308600">
    <property type="component" value="Unassembled WGS sequence"/>
</dbReference>
<evidence type="ECO:0000313" key="2">
    <source>
        <dbReference type="Proteomes" id="UP000308600"/>
    </source>
</evidence>
<organism evidence="1 2">
    <name type="scientific">Pluteus cervinus</name>
    <dbReference type="NCBI Taxonomy" id="181527"/>
    <lineage>
        <taxon>Eukaryota</taxon>
        <taxon>Fungi</taxon>
        <taxon>Dikarya</taxon>
        <taxon>Basidiomycota</taxon>
        <taxon>Agaricomycotina</taxon>
        <taxon>Agaricomycetes</taxon>
        <taxon>Agaricomycetidae</taxon>
        <taxon>Agaricales</taxon>
        <taxon>Pluteineae</taxon>
        <taxon>Pluteaceae</taxon>
        <taxon>Pluteus</taxon>
    </lineage>
</organism>
<accession>A0ACD3AN75</accession>
<name>A0ACD3AN75_9AGAR</name>
<dbReference type="EMBL" id="ML208383">
    <property type="protein sequence ID" value="TFK67153.1"/>
    <property type="molecule type" value="Genomic_DNA"/>
</dbReference>
<evidence type="ECO:0000313" key="1">
    <source>
        <dbReference type="EMBL" id="TFK67153.1"/>
    </source>
</evidence>